<dbReference type="AlphaFoldDB" id="N6TVC0"/>
<feature type="region of interest" description="Disordered" evidence="1">
    <location>
        <begin position="185"/>
        <end position="205"/>
    </location>
</feature>
<organism evidence="2 3">
    <name type="scientific">Rhizobium freirei PRF 81</name>
    <dbReference type="NCBI Taxonomy" id="363754"/>
    <lineage>
        <taxon>Bacteria</taxon>
        <taxon>Pseudomonadati</taxon>
        <taxon>Pseudomonadota</taxon>
        <taxon>Alphaproteobacteria</taxon>
        <taxon>Hyphomicrobiales</taxon>
        <taxon>Rhizobiaceae</taxon>
        <taxon>Rhizobium/Agrobacterium group</taxon>
        <taxon>Rhizobium</taxon>
    </lineage>
</organism>
<comment type="caution">
    <text evidence="2">The sequence shown here is derived from an EMBL/GenBank/DDBJ whole genome shotgun (WGS) entry which is preliminary data.</text>
</comment>
<sequence length="369" mass="42518">MARLAGDDAWRHRPVARRGKNDDGLPSLRAGAGGRKRGRLSPRGRGVHPCPGRAPGTGARQRPVLRSPARRFALFRKPPLSFLAQPPRRRNHLALDQHAADILNCAGIVIRYRYHPVCSIERTKSEFRKTEPGEFHGCHYPLSRGRYFRRRCRPLHRRHSHRHRNPRPYPTPRPALRRAAFARRRHGRYHPHRRRSETGAQSRRHACRPCASEDLSLWPLRHRCAVPHLRRHDDSGLLHQDRLASLPYLYRPPWPEGQSQGDAGRRYFQGAAILRLGGRTAVAGAARICSFRRALSPCAAREADAAASARWAYGLCRRLLRFPPDPRQARPSWLGRGRYFRAQLTLRVQDEIDRPVPHKWHRPFHLAIC</sequence>
<keyword evidence="3" id="KW-1185">Reference proteome</keyword>
<protein>
    <submittedName>
        <fullName evidence="2">Uncharacterized protein</fullName>
    </submittedName>
</protein>
<name>N6TVC0_9HYPH</name>
<feature type="region of interest" description="Disordered" evidence="1">
    <location>
        <begin position="1"/>
        <end position="61"/>
    </location>
</feature>
<feature type="compositionally biased region" description="Basic and acidic residues" evidence="1">
    <location>
        <begin position="1"/>
        <end position="11"/>
    </location>
</feature>
<dbReference type="EMBL" id="AQHN01000089">
    <property type="protein sequence ID" value="ENN84404.1"/>
    <property type="molecule type" value="Genomic_DNA"/>
</dbReference>
<evidence type="ECO:0000256" key="1">
    <source>
        <dbReference type="SAM" id="MobiDB-lite"/>
    </source>
</evidence>
<feature type="compositionally biased region" description="Basic residues" evidence="1">
    <location>
        <begin position="34"/>
        <end position="46"/>
    </location>
</feature>
<feature type="compositionally biased region" description="Basic residues" evidence="1">
    <location>
        <begin position="185"/>
        <end position="195"/>
    </location>
</feature>
<dbReference type="Proteomes" id="UP000012429">
    <property type="component" value="Unassembled WGS sequence"/>
</dbReference>
<evidence type="ECO:0000313" key="2">
    <source>
        <dbReference type="EMBL" id="ENN84404.1"/>
    </source>
</evidence>
<reference evidence="2 3" key="1">
    <citation type="journal article" date="2012" name="BMC Genomics">
        <title>Genomic basis of broad host range and environmental adaptability of Rhizobium tropici CIAT 899 and Rhizobium sp. PRF 81 which are used in inoculants for common bean (Phaseolus vulgaris L.).</title>
        <authorList>
            <person name="Ormeno-Orrillo E."/>
            <person name="Menna P."/>
            <person name="Almeida L.G."/>
            <person name="Ollero F.J."/>
            <person name="Nicolas M.F."/>
            <person name="Pains Rodrigues E."/>
            <person name="Shigueyoshi Nakatani A."/>
            <person name="Silva Batista J.S."/>
            <person name="Oliveira Chueire L.M."/>
            <person name="Souza R.C."/>
            <person name="Ribeiro Vasconcelos A.T."/>
            <person name="Megias M."/>
            <person name="Hungria M."/>
            <person name="Martinez-Romero E."/>
        </authorList>
    </citation>
    <scope>NUCLEOTIDE SEQUENCE [LARGE SCALE GENOMIC DNA]</scope>
    <source>
        <strain evidence="2 3">PRF 81</strain>
    </source>
</reference>
<accession>N6TVC0</accession>
<evidence type="ECO:0000313" key="3">
    <source>
        <dbReference type="Proteomes" id="UP000012429"/>
    </source>
</evidence>
<gene>
    <name evidence="2" type="ORF">RHSP_22821</name>
</gene>
<proteinExistence type="predicted"/>